<keyword evidence="6" id="KW-0143">Chaperone</keyword>
<dbReference type="PROSITE" id="PS51450">
    <property type="entry name" value="LRR"/>
    <property type="match status" value="1"/>
</dbReference>
<dbReference type="InterPro" id="IPR036859">
    <property type="entry name" value="CAP-Gly_dom_sf"/>
</dbReference>
<dbReference type="InterPro" id="IPR000626">
    <property type="entry name" value="Ubiquitin-like_dom"/>
</dbReference>
<dbReference type="PANTHER" id="PTHR15454">
    <property type="entry name" value="NISCHARIN RELATED"/>
    <property type="match status" value="1"/>
</dbReference>
<keyword evidence="3" id="KW-0963">Cytoplasm</keyword>
<keyword evidence="5" id="KW-0677">Repeat</keyword>
<evidence type="ECO:0000259" key="8">
    <source>
        <dbReference type="SMART" id="SM01052"/>
    </source>
</evidence>
<evidence type="ECO:0000256" key="2">
    <source>
        <dbReference type="ARBA" id="ARBA00006286"/>
    </source>
</evidence>
<name>A0A7S1FN11_9STRA</name>
<dbReference type="SUPFAM" id="SSF74924">
    <property type="entry name" value="Cap-Gly domain"/>
    <property type="match status" value="1"/>
</dbReference>
<evidence type="ECO:0000256" key="7">
    <source>
        <dbReference type="SAM" id="MobiDB-lite"/>
    </source>
</evidence>
<evidence type="ECO:0000313" key="9">
    <source>
        <dbReference type="EMBL" id="CAD8878655.1"/>
    </source>
</evidence>
<dbReference type="SUPFAM" id="SSF54236">
    <property type="entry name" value="Ubiquitin-like"/>
    <property type="match status" value="1"/>
</dbReference>
<dbReference type="Pfam" id="PF14560">
    <property type="entry name" value="Ubiquitin_2"/>
    <property type="match status" value="1"/>
</dbReference>
<sequence length="619" mass="68788">MRPSPADAETPPPVPRPLLASASPPSPAAKENRTLPSRHQRVRDADGFLGTALYLGPVASAKNAEEVYVGVAWDDPTRGKHDGSVICRRTNRLIRHFSLADRAKHLSSSAGDPRPASVSGGSFVRPAKLRGGVSLTSVLSDRYVPLDAPLLTRNNVLPGRVAMTARGVPKPIELHGEVQIRRRQQVLASDRPGEAPPRLEKIGLRGMFVARMWDEGEAERGGGRYDHLAELDLAGNMLWEWDEAFRVLQAMPNLEALVLSGNLVRDLALGHTAFTGPFPSLRRLVLNTCNIRSWRTPLTLLRRLPNLKELLLAHNDLRDLLDVEKEDTPKNAKNACPHLTFLDLSDCDLTSWDQVLCLDPLFPNLETLVLDENSLADLTTTTTPEHSKDPKTPAPYFSRLRALQLSHNRIADWSVVDDIHRRLPSLRSLRFRHNPLTADLGASEARAAVVARCPSLECLNASYITTKERTEAERSYVRRVVRRLDAAAAAERAEILREHPRYETLARTHEDDLARCRGKAFGRGTLGEEAVNVLVRSMAVDSITAEPLHRRLPGSMEVGRLKQMCRRAFGLDVERIALHFKSQNDPIPIALEDDLCTLSYYGVTDGCEILMNEKELTKG</sequence>
<dbReference type="PANTHER" id="PTHR15454:SF56">
    <property type="entry name" value="PROTEIN PHOSPHATASE 1 REGULATORY SUBUNIT 7-RELATED"/>
    <property type="match status" value="1"/>
</dbReference>
<dbReference type="Pfam" id="PF13516">
    <property type="entry name" value="LRR_6"/>
    <property type="match status" value="1"/>
</dbReference>
<organism evidence="9">
    <name type="scientific">Corethron hystrix</name>
    <dbReference type="NCBI Taxonomy" id="216773"/>
    <lineage>
        <taxon>Eukaryota</taxon>
        <taxon>Sar</taxon>
        <taxon>Stramenopiles</taxon>
        <taxon>Ochrophyta</taxon>
        <taxon>Bacillariophyta</taxon>
        <taxon>Coscinodiscophyceae</taxon>
        <taxon>Corethrophycidae</taxon>
        <taxon>Corethrales</taxon>
        <taxon>Corethraceae</taxon>
        <taxon>Corethron</taxon>
    </lineage>
</organism>
<reference evidence="9" key="1">
    <citation type="submission" date="2021-01" db="EMBL/GenBank/DDBJ databases">
        <authorList>
            <person name="Corre E."/>
            <person name="Pelletier E."/>
            <person name="Niang G."/>
            <person name="Scheremetjew M."/>
            <person name="Finn R."/>
            <person name="Kale V."/>
            <person name="Holt S."/>
            <person name="Cochrane G."/>
            <person name="Meng A."/>
            <person name="Brown T."/>
            <person name="Cohen L."/>
        </authorList>
    </citation>
    <scope>NUCLEOTIDE SEQUENCE</scope>
    <source>
        <strain evidence="9">308</strain>
    </source>
</reference>
<dbReference type="Gene3D" id="2.30.30.190">
    <property type="entry name" value="CAP Gly-rich-like domain"/>
    <property type="match status" value="1"/>
</dbReference>
<dbReference type="GO" id="GO:0005737">
    <property type="term" value="C:cytoplasm"/>
    <property type="evidence" value="ECO:0007669"/>
    <property type="project" value="UniProtKB-SubCell"/>
</dbReference>
<evidence type="ECO:0000256" key="5">
    <source>
        <dbReference type="ARBA" id="ARBA00022737"/>
    </source>
</evidence>
<accession>A0A7S1FN11</accession>
<protein>
    <recommendedName>
        <fullName evidence="8">CAP-Gly domain-containing protein</fullName>
    </recommendedName>
</protein>
<evidence type="ECO:0000256" key="6">
    <source>
        <dbReference type="ARBA" id="ARBA00023186"/>
    </source>
</evidence>
<dbReference type="InterPro" id="IPR000938">
    <property type="entry name" value="CAP-Gly_domain"/>
</dbReference>
<dbReference type="AlphaFoldDB" id="A0A7S1FN11"/>
<feature type="region of interest" description="Disordered" evidence="7">
    <location>
        <begin position="1"/>
        <end position="42"/>
    </location>
</feature>
<dbReference type="InterPro" id="IPR003591">
    <property type="entry name" value="Leu-rich_rpt_typical-subtyp"/>
</dbReference>
<dbReference type="SMART" id="SM00369">
    <property type="entry name" value="LRR_TYP"/>
    <property type="match status" value="4"/>
</dbReference>
<dbReference type="SMART" id="SM01052">
    <property type="entry name" value="CAP_GLY"/>
    <property type="match status" value="1"/>
</dbReference>
<evidence type="ECO:0000256" key="1">
    <source>
        <dbReference type="ARBA" id="ARBA00004496"/>
    </source>
</evidence>
<dbReference type="InterPro" id="IPR044079">
    <property type="entry name" value="Ubl_TBCE"/>
</dbReference>
<dbReference type="Pfam" id="PF01302">
    <property type="entry name" value="CAP_GLY"/>
    <property type="match status" value="1"/>
</dbReference>
<dbReference type="CDD" id="cd17044">
    <property type="entry name" value="Ubl_TBCE"/>
    <property type="match status" value="1"/>
</dbReference>
<dbReference type="SUPFAM" id="SSF52058">
    <property type="entry name" value="L domain-like"/>
    <property type="match status" value="1"/>
</dbReference>
<dbReference type="InterPro" id="IPR001611">
    <property type="entry name" value="Leu-rich_rpt"/>
</dbReference>
<evidence type="ECO:0000256" key="4">
    <source>
        <dbReference type="ARBA" id="ARBA00022614"/>
    </source>
</evidence>
<feature type="domain" description="CAP-Gly" evidence="8">
    <location>
        <begin position="39"/>
        <end position="130"/>
    </location>
</feature>
<comment type="subcellular location">
    <subcellularLocation>
        <location evidence="1">Cytoplasm</location>
    </subcellularLocation>
</comment>
<dbReference type="Gene3D" id="3.80.10.10">
    <property type="entry name" value="Ribonuclease Inhibitor"/>
    <property type="match status" value="2"/>
</dbReference>
<dbReference type="EMBL" id="HBFR01008083">
    <property type="protein sequence ID" value="CAD8878655.1"/>
    <property type="molecule type" value="Transcribed_RNA"/>
</dbReference>
<proteinExistence type="inferred from homology"/>
<evidence type="ECO:0000256" key="3">
    <source>
        <dbReference type="ARBA" id="ARBA00022490"/>
    </source>
</evidence>
<gene>
    <name evidence="9" type="ORF">CHYS00102_LOCUS5839</name>
</gene>
<dbReference type="InterPro" id="IPR032675">
    <property type="entry name" value="LRR_dom_sf"/>
</dbReference>
<keyword evidence="4" id="KW-0433">Leucine-rich repeat</keyword>
<dbReference type="Gene3D" id="3.10.20.90">
    <property type="entry name" value="Phosphatidylinositol 3-kinase Catalytic Subunit, Chain A, domain 1"/>
    <property type="match status" value="1"/>
</dbReference>
<comment type="similarity">
    <text evidence="2">Belongs to the TBCE family.</text>
</comment>
<dbReference type="InterPro" id="IPR029071">
    <property type="entry name" value="Ubiquitin-like_domsf"/>
</dbReference>